<keyword evidence="1" id="KW-0813">Transport</keyword>
<keyword evidence="2" id="KW-0547">Nucleotide-binding</keyword>
<dbReference type="Gene3D" id="3.40.50.300">
    <property type="entry name" value="P-loop containing nucleotide triphosphate hydrolases"/>
    <property type="match status" value="1"/>
</dbReference>
<dbReference type="SMART" id="SM00382">
    <property type="entry name" value="AAA"/>
    <property type="match status" value="1"/>
</dbReference>
<dbReference type="InterPro" id="IPR003593">
    <property type="entry name" value="AAA+_ATPase"/>
</dbReference>
<evidence type="ECO:0000313" key="5">
    <source>
        <dbReference type="EMBL" id="XBS52624.1"/>
    </source>
</evidence>
<dbReference type="PROSITE" id="PS00211">
    <property type="entry name" value="ABC_TRANSPORTER_1"/>
    <property type="match status" value="1"/>
</dbReference>
<dbReference type="InterPro" id="IPR027417">
    <property type="entry name" value="P-loop_NTPase"/>
</dbReference>
<dbReference type="PANTHER" id="PTHR42734">
    <property type="entry name" value="METAL TRANSPORT SYSTEM ATP-BINDING PROTEIN TM_0124-RELATED"/>
    <property type="match status" value="1"/>
</dbReference>
<proteinExistence type="predicted"/>
<feature type="domain" description="ABC transporter" evidence="4">
    <location>
        <begin position="5"/>
        <end position="241"/>
    </location>
</feature>
<dbReference type="InterPro" id="IPR017871">
    <property type="entry name" value="ABC_transporter-like_CS"/>
</dbReference>
<dbReference type="SUPFAM" id="SSF52540">
    <property type="entry name" value="P-loop containing nucleoside triphosphate hydrolases"/>
    <property type="match status" value="1"/>
</dbReference>
<dbReference type="GO" id="GO:0005524">
    <property type="term" value="F:ATP binding"/>
    <property type="evidence" value="ECO:0007669"/>
    <property type="project" value="UniProtKB-KW"/>
</dbReference>
<organism evidence="5">
    <name type="scientific">Lacrimispora sp. BS-2</name>
    <dbReference type="NCBI Taxonomy" id="3151850"/>
    <lineage>
        <taxon>Bacteria</taxon>
        <taxon>Bacillati</taxon>
        <taxon>Bacillota</taxon>
        <taxon>Clostridia</taxon>
        <taxon>Lachnospirales</taxon>
        <taxon>Lachnospiraceae</taxon>
        <taxon>Lacrimispora</taxon>
    </lineage>
</organism>
<dbReference type="FunFam" id="3.40.50.300:FF:000134">
    <property type="entry name" value="Iron-enterobactin ABC transporter ATP-binding protein"/>
    <property type="match status" value="1"/>
</dbReference>
<name>A0AAU7PK49_9FIRM</name>
<dbReference type="InterPro" id="IPR003439">
    <property type="entry name" value="ABC_transporter-like_ATP-bd"/>
</dbReference>
<dbReference type="InterPro" id="IPR050153">
    <property type="entry name" value="Metal_Ion_Import_ABC"/>
</dbReference>
<dbReference type="Pfam" id="PF00005">
    <property type="entry name" value="ABC_tran"/>
    <property type="match status" value="1"/>
</dbReference>
<evidence type="ECO:0000256" key="1">
    <source>
        <dbReference type="ARBA" id="ARBA00022448"/>
    </source>
</evidence>
<gene>
    <name evidence="5" type="ORF">ABFV83_12315</name>
</gene>
<dbReference type="GO" id="GO:0016887">
    <property type="term" value="F:ATP hydrolysis activity"/>
    <property type="evidence" value="ECO:0007669"/>
    <property type="project" value="InterPro"/>
</dbReference>
<dbReference type="CDD" id="cd03214">
    <property type="entry name" value="ABC_Iron-Siderophores_B12_Hemin"/>
    <property type="match status" value="1"/>
</dbReference>
<evidence type="ECO:0000259" key="4">
    <source>
        <dbReference type="PROSITE" id="PS50893"/>
    </source>
</evidence>
<accession>A0AAU7PK49</accession>
<dbReference type="PROSITE" id="PS50893">
    <property type="entry name" value="ABC_TRANSPORTER_2"/>
    <property type="match status" value="1"/>
</dbReference>
<keyword evidence="3 5" id="KW-0067">ATP-binding</keyword>
<sequence length="261" mass="29166">MVMKLEIQNLTFSYDGEKNVFEDVSLSYQSPEIFCLLGANGTGKSTLLKNIIGEYKPKEGRILIDGKLLKNYSARKLAQKIAYIPQTHVPAFPFSVMDVVLMGRTSRIGYFSTPGKAEEGSAMKRLEFLNIGHLRDKPYTDISGGERQLVLIAAALNQEPEVLILDEPTSHLDFGNQYRFIHLIGKLQKEGMGVIMTTHFPDHALELKGKTSIMKDRGIVKTGPAADVVTSRNMKELYQIEVNVKTFGKRSICIPGRIDED</sequence>
<dbReference type="EMBL" id="CP157940">
    <property type="protein sequence ID" value="XBS52624.1"/>
    <property type="molecule type" value="Genomic_DNA"/>
</dbReference>
<evidence type="ECO:0000256" key="2">
    <source>
        <dbReference type="ARBA" id="ARBA00022741"/>
    </source>
</evidence>
<dbReference type="RefSeq" id="WP_349944205.1">
    <property type="nucleotide sequence ID" value="NZ_CP157940.1"/>
</dbReference>
<reference evidence="5" key="1">
    <citation type="submission" date="2024-06" db="EMBL/GenBank/DDBJ databases">
        <title>Lacrimispora cavernae sp. nov., a novel anaerobe isolated from bat guano pile inside a cave.</title>
        <authorList>
            <person name="Miller S.L."/>
            <person name="Lu N."/>
            <person name="King J."/>
            <person name="Sankaranarayanan K."/>
            <person name="Lawson P.A."/>
        </authorList>
    </citation>
    <scope>NUCLEOTIDE SEQUENCE</scope>
    <source>
        <strain evidence="5">BS-2</strain>
    </source>
</reference>
<protein>
    <submittedName>
        <fullName evidence="5">ABC transporter ATP-binding protein</fullName>
    </submittedName>
</protein>
<dbReference type="AlphaFoldDB" id="A0AAU7PK49"/>
<dbReference type="PANTHER" id="PTHR42734:SF19">
    <property type="entry name" value="IRON COMPOUNDS ABC TRANSPORTER, ATP-BINDING PROTEIN"/>
    <property type="match status" value="1"/>
</dbReference>
<evidence type="ECO:0000256" key="3">
    <source>
        <dbReference type="ARBA" id="ARBA00022840"/>
    </source>
</evidence>